<evidence type="ECO:0000313" key="3">
    <source>
        <dbReference type="EMBL" id="GAA0368672.1"/>
    </source>
</evidence>
<proteinExistence type="predicted"/>
<dbReference type="SUPFAM" id="SSF81923">
    <property type="entry name" value="Double Clp-N motif"/>
    <property type="match status" value="2"/>
</dbReference>
<feature type="domain" description="Clp R" evidence="2">
    <location>
        <begin position="2"/>
        <end position="191"/>
    </location>
</feature>
<gene>
    <name evidence="3" type="ORF">GCM10010319_53250</name>
</gene>
<organism evidence="3 4">
    <name type="scientific">Streptomyces blastmyceticus</name>
    <dbReference type="NCBI Taxonomy" id="68180"/>
    <lineage>
        <taxon>Bacteria</taxon>
        <taxon>Bacillati</taxon>
        <taxon>Actinomycetota</taxon>
        <taxon>Actinomycetes</taxon>
        <taxon>Kitasatosporales</taxon>
        <taxon>Streptomycetaceae</taxon>
        <taxon>Streptomyces</taxon>
    </lineage>
</organism>
<keyword evidence="4" id="KW-1185">Reference proteome</keyword>
<evidence type="ECO:0000256" key="1">
    <source>
        <dbReference type="PROSITE-ProRule" id="PRU01251"/>
    </source>
</evidence>
<dbReference type="Gene3D" id="1.10.1780.10">
    <property type="entry name" value="Clp, N-terminal domain"/>
    <property type="match status" value="1"/>
</dbReference>
<dbReference type="RefSeq" id="WP_425572974.1">
    <property type="nucleotide sequence ID" value="NZ_BAAABW010000026.1"/>
</dbReference>
<dbReference type="InterPro" id="IPR004176">
    <property type="entry name" value="Clp_R_N"/>
</dbReference>
<accession>A0ABP3HE99</accession>
<protein>
    <recommendedName>
        <fullName evidence="2">Clp R domain-containing protein</fullName>
    </recommendedName>
</protein>
<comment type="caution">
    <text evidence="3">The sequence shown here is derived from an EMBL/GenBank/DDBJ whole genome shotgun (WGS) entry which is preliminary data.</text>
</comment>
<keyword evidence="1" id="KW-0677">Repeat</keyword>
<reference evidence="4" key="1">
    <citation type="journal article" date="2019" name="Int. J. Syst. Evol. Microbiol.">
        <title>The Global Catalogue of Microorganisms (GCM) 10K type strain sequencing project: providing services to taxonomists for standard genome sequencing and annotation.</title>
        <authorList>
            <consortium name="The Broad Institute Genomics Platform"/>
            <consortium name="The Broad Institute Genome Sequencing Center for Infectious Disease"/>
            <person name="Wu L."/>
            <person name="Ma J."/>
        </authorList>
    </citation>
    <scope>NUCLEOTIDE SEQUENCE [LARGE SCALE GENOMIC DNA]</scope>
    <source>
        <strain evidence="4">JCM 4565</strain>
    </source>
</reference>
<dbReference type="Proteomes" id="UP001500063">
    <property type="component" value="Unassembled WGS sequence"/>
</dbReference>
<dbReference type="EMBL" id="BAAABW010000026">
    <property type="protein sequence ID" value="GAA0368672.1"/>
    <property type="molecule type" value="Genomic_DNA"/>
</dbReference>
<sequence length="194" mass="21532">MFERMTMDARMAVIRAQEVARELEHPWIGSEHLLLGLFREDRTPSALTGSGITADACREALVAAVRDGAGLSAKDAAALREFGILLPGDAAPEPKQRRSFFGRRKAEPQEDPAVVRARQMQEHLPFTLNGKRALEDAGEVPVQQRDSRIAPEHVLYGILDPEDEVIVRIFRHLGTEAEPLRAEVLADLARFYAA</sequence>
<dbReference type="Pfam" id="PF02861">
    <property type="entry name" value="Clp_N"/>
    <property type="match status" value="1"/>
</dbReference>
<dbReference type="PROSITE" id="PS51903">
    <property type="entry name" value="CLP_R"/>
    <property type="match status" value="1"/>
</dbReference>
<dbReference type="InterPro" id="IPR036628">
    <property type="entry name" value="Clp_N_dom_sf"/>
</dbReference>
<evidence type="ECO:0000313" key="4">
    <source>
        <dbReference type="Proteomes" id="UP001500063"/>
    </source>
</evidence>
<evidence type="ECO:0000259" key="2">
    <source>
        <dbReference type="PROSITE" id="PS51903"/>
    </source>
</evidence>
<name>A0ABP3HE99_9ACTN</name>